<feature type="transmembrane region" description="Helical" evidence="9">
    <location>
        <begin position="16"/>
        <end position="37"/>
    </location>
</feature>
<gene>
    <name evidence="10" type="ORF">KR093_007059</name>
</gene>
<evidence type="ECO:0000256" key="6">
    <source>
        <dbReference type="ARBA" id="ARBA00023136"/>
    </source>
</evidence>
<keyword evidence="5 9" id="KW-1133">Transmembrane helix</keyword>
<dbReference type="PANTHER" id="PTHR11923">
    <property type="entry name" value="SCAVENGER RECEPTOR CLASS B TYPE-1 SR-B1"/>
    <property type="match status" value="1"/>
</dbReference>
<evidence type="ECO:0000256" key="9">
    <source>
        <dbReference type="SAM" id="Phobius"/>
    </source>
</evidence>
<evidence type="ECO:0000256" key="3">
    <source>
        <dbReference type="ARBA" id="ARBA00022475"/>
    </source>
</evidence>
<dbReference type="PANTHER" id="PTHR11923:SF93">
    <property type="entry name" value="GH07959P-RELATED"/>
    <property type="match status" value="1"/>
</dbReference>
<evidence type="ECO:0000313" key="11">
    <source>
        <dbReference type="Proteomes" id="UP001200034"/>
    </source>
</evidence>
<sequence>MPRQNSALWRQRSKRGLLIGIFGFCLGLFGVACGMFWEDIFNWIKHKEMALAPDTRVFENWKTPPMELHLDIYMFNWTNPEDFGNLSTKPILQQLGPYRFVDRPDKVNISWHPANHTVSYKRRSYYYFDAEGSAGSLDDAVTTLNAVTLSAAATAKHWSPVKRNFVDTGLKIYSREIAVTKSVDEMLFTGYSDVMIDAAMALPIFGDDVKVPFDKFGWFYTRNGSADLTGVFNVFTGADELAKLGQLHSWNYQTHTGFFDSYCGLANGSAGEFQPPQPQPGGSVGLFTPDMCRTLRLDYEQTVQIEGLQGYKFTGGPRSVDNGSIYPENLCFCGGECVPSGVMNVSACRFDSPVFMSYPHFYNADPFYLGQVEGLAPDREQHEFYMVVEPRTGIPLEVAARFQVNMLVEPIDGIELYTDVPRIFFPLIWFEQKVRITPELADQLKLLPLVLLAGHIFAGLCVAVGIVLLCWAPVQRLLSACRSRRYDVKMQHKSNGQYRSRSQFSSAEELKSKASTLLCEESAGKSLLEPASRSKPATLLPKSQTGESVATTTTPLSE</sequence>
<evidence type="ECO:0000256" key="7">
    <source>
        <dbReference type="ARBA" id="ARBA00023180"/>
    </source>
</evidence>
<dbReference type="AlphaFoldDB" id="A0AAD4K556"/>
<organism evidence="10 11">
    <name type="scientific">Drosophila rubida</name>
    <dbReference type="NCBI Taxonomy" id="30044"/>
    <lineage>
        <taxon>Eukaryota</taxon>
        <taxon>Metazoa</taxon>
        <taxon>Ecdysozoa</taxon>
        <taxon>Arthropoda</taxon>
        <taxon>Hexapoda</taxon>
        <taxon>Insecta</taxon>
        <taxon>Pterygota</taxon>
        <taxon>Neoptera</taxon>
        <taxon>Endopterygota</taxon>
        <taxon>Diptera</taxon>
        <taxon>Brachycera</taxon>
        <taxon>Muscomorpha</taxon>
        <taxon>Ephydroidea</taxon>
        <taxon>Drosophilidae</taxon>
        <taxon>Drosophila</taxon>
    </lineage>
</organism>
<keyword evidence="7" id="KW-0325">Glycoprotein</keyword>
<keyword evidence="6 9" id="KW-0472">Membrane</keyword>
<keyword evidence="11" id="KW-1185">Reference proteome</keyword>
<feature type="compositionally biased region" description="Polar residues" evidence="8">
    <location>
        <begin position="541"/>
        <end position="558"/>
    </location>
</feature>
<dbReference type="Proteomes" id="UP001200034">
    <property type="component" value="Unassembled WGS sequence"/>
</dbReference>
<evidence type="ECO:0000256" key="2">
    <source>
        <dbReference type="ARBA" id="ARBA00010532"/>
    </source>
</evidence>
<evidence type="ECO:0008006" key="12">
    <source>
        <dbReference type="Google" id="ProtNLM"/>
    </source>
</evidence>
<dbReference type="PRINTS" id="PR01609">
    <property type="entry name" value="CD36FAMILY"/>
</dbReference>
<keyword evidence="3" id="KW-1003">Cell membrane</keyword>
<dbReference type="EMBL" id="JAJJHW010001127">
    <property type="protein sequence ID" value="KAH8377767.1"/>
    <property type="molecule type" value="Genomic_DNA"/>
</dbReference>
<dbReference type="GO" id="GO:0005044">
    <property type="term" value="F:scavenger receptor activity"/>
    <property type="evidence" value="ECO:0007669"/>
    <property type="project" value="TreeGrafter"/>
</dbReference>
<feature type="transmembrane region" description="Helical" evidence="9">
    <location>
        <begin position="446"/>
        <end position="474"/>
    </location>
</feature>
<reference evidence="10" key="1">
    <citation type="journal article" date="2021" name="Mol. Ecol. Resour.">
        <title>Phylogenomic analyses of the genus Drosophila reveals genomic signals of climate adaptation.</title>
        <authorList>
            <person name="Li F."/>
            <person name="Rane R.V."/>
            <person name="Luria V."/>
            <person name="Xiong Z."/>
            <person name="Chen J."/>
            <person name="Li Z."/>
            <person name="Catullo R.A."/>
            <person name="Griffin P.C."/>
            <person name="Schiffer M."/>
            <person name="Pearce S."/>
            <person name="Lee S.F."/>
            <person name="McElroy K."/>
            <person name="Stocker A."/>
            <person name="Shirriffs J."/>
            <person name="Cockerell F."/>
            <person name="Coppin C."/>
            <person name="Sgro C.M."/>
            <person name="Karger A."/>
            <person name="Cain J.W."/>
            <person name="Weber J.A."/>
            <person name="Santpere G."/>
            <person name="Kirschner M.W."/>
            <person name="Hoffmann A.A."/>
            <person name="Oakeshott J.G."/>
            <person name="Zhang G."/>
        </authorList>
    </citation>
    <scope>NUCLEOTIDE SEQUENCE</scope>
    <source>
        <strain evidence="10">BGI-SZ-2011g</strain>
    </source>
</reference>
<comment type="similarity">
    <text evidence="2">Belongs to the CD36 family.</text>
</comment>
<name>A0AAD4K556_9MUSC</name>
<proteinExistence type="inferred from homology"/>
<comment type="subcellular location">
    <subcellularLocation>
        <location evidence="1">Cell membrane</location>
    </subcellularLocation>
</comment>
<dbReference type="GO" id="GO:0005737">
    <property type="term" value="C:cytoplasm"/>
    <property type="evidence" value="ECO:0007669"/>
    <property type="project" value="TreeGrafter"/>
</dbReference>
<evidence type="ECO:0000256" key="1">
    <source>
        <dbReference type="ARBA" id="ARBA00004236"/>
    </source>
</evidence>
<evidence type="ECO:0000256" key="8">
    <source>
        <dbReference type="SAM" id="MobiDB-lite"/>
    </source>
</evidence>
<evidence type="ECO:0000313" key="10">
    <source>
        <dbReference type="EMBL" id="KAH8377767.1"/>
    </source>
</evidence>
<feature type="region of interest" description="Disordered" evidence="8">
    <location>
        <begin position="528"/>
        <end position="558"/>
    </location>
</feature>
<evidence type="ECO:0000256" key="5">
    <source>
        <dbReference type="ARBA" id="ARBA00022989"/>
    </source>
</evidence>
<dbReference type="PROSITE" id="PS51257">
    <property type="entry name" value="PROKAR_LIPOPROTEIN"/>
    <property type="match status" value="1"/>
</dbReference>
<protein>
    <recommendedName>
        <fullName evidence="12">Protein peste</fullName>
    </recommendedName>
</protein>
<accession>A0AAD4K556</accession>
<dbReference type="GO" id="GO:0005886">
    <property type="term" value="C:plasma membrane"/>
    <property type="evidence" value="ECO:0007669"/>
    <property type="project" value="UniProtKB-SubCell"/>
</dbReference>
<evidence type="ECO:0000256" key="4">
    <source>
        <dbReference type="ARBA" id="ARBA00022692"/>
    </source>
</evidence>
<comment type="caution">
    <text evidence="10">The sequence shown here is derived from an EMBL/GenBank/DDBJ whole genome shotgun (WGS) entry which is preliminary data.</text>
</comment>
<keyword evidence="4 9" id="KW-0812">Transmembrane</keyword>
<dbReference type="Pfam" id="PF01130">
    <property type="entry name" value="CD36"/>
    <property type="match status" value="1"/>
</dbReference>
<dbReference type="InterPro" id="IPR002159">
    <property type="entry name" value="CD36_fam"/>
</dbReference>